<reference evidence="4 5" key="1">
    <citation type="submission" date="2015-10" db="EMBL/GenBank/DDBJ databases">
        <title>Full genome of DAOMC 229536 Phialocephala scopiformis, a fungal endophyte of spruce producing the potent anti-insectan compound rugulosin.</title>
        <authorList>
            <consortium name="DOE Joint Genome Institute"/>
            <person name="Walker A.K."/>
            <person name="Frasz S.L."/>
            <person name="Seifert K.A."/>
            <person name="Miller J.D."/>
            <person name="Mondo S.J."/>
            <person name="Labutti K."/>
            <person name="Lipzen A."/>
            <person name="Dockter R."/>
            <person name="Kennedy M."/>
            <person name="Grigoriev I.V."/>
            <person name="Spatafora J.W."/>
        </authorList>
    </citation>
    <scope>NUCLEOTIDE SEQUENCE [LARGE SCALE GENOMIC DNA]</scope>
    <source>
        <strain evidence="4 5">CBS 120377</strain>
    </source>
</reference>
<protein>
    <submittedName>
        <fullName evidence="4">Glycoside hydrolase family 16 protein</fullName>
    </submittedName>
</protein>
<evidence type="ECO:0000313" key="4">
    <source>
        <dbReference type="EMBL" id="KUJ09920.1"/>
    </source>
</evidence>
<dbReference type="Gene3D" id="2.60.120.200">
    <property type="match status" value="1"/>
</dbReference>
<dbReference type="GeneID" id="28816041"/>
<keyword evidence="1" id="KW-0812">Transmembrane</keyword>
<dbReference type="Proteomes" id="UP000070700">
    <property type="component" value="Unassembled WGS sequence"/>
</dbReference>
<dbReference type="GO" id="GO:0005975">
    <property type="term" value="P:carbohydrate metabolic process"/>
    <property type="evidence" value="ECO:0007669"/>
    <property type="project" value="InterPro"/>
</dbReference>
<dbReference type="Pfam" id="PF00722">
    <property type="entry name" value="Glyco_hydro_16"/>
    <property type="match status" value="1"/>
</dbReference>
<dbReference type="CDD" id="cd00413">
    <property type="entry name" value="Glyco_hydrolase_16"/>
    <property type="match status" value="1"/>
</dbReference>
<keyword evidence="2" id="KW-0732">Signal</keyword>
<gene>
    <name evidence="4" type="ORF">LY89DRAFT_266284</name>
</gene>
<proteinExistence type="predicted"/>
<keyword evidence="5" id="KW-1185">Reference proteome</keyword>
<dbReference type="KEGG" id="psco:LY89DRAFT_266284"/>
<dbReference type="RefSeq" id="XP_018064275.1">
    <property type="nucleotide sequence ID" value="XM_018206315.1"/>
</dbReference>
<dbReference type="PANTHER" id="PTHR38121">
    <property type="entry name" value="GH16 DOMAIN-CONTAINING PROTEIN"/>
    <property type="match status" value="1"/>
</dbReference>
<feature type="transmembrane region" description="Helical" evidence="1">
    <location>
        <begin position="354"/>
        <end position="372"/>
    </location>
</feature>
<evidence type="ECO:0000256" key="2">
    <source>
        <dbReference type="SAM" id="SignalP"/>
    </source>
</evidence>
<keyword evidence="4" id="KW-0378">Hydrolase</keyword>
<dbReference type="AlphaFoldDB" id="A0A132BBX1"/>
<dbReference type="PROSITE" id="PS51762">
    <property type="entry name" value="GH16_2"/>
    <property type="match status" value="1"/>
</dbReference>
<feature type="signal peptide" evidence="2">
    <location>
        <begin position="1"/>
        <end position="21"/>
    </location>
</feature>
<dbReference type="InterPro" id="IPR013320">
    <property type="entry name" value="ConA-like_dom_sf"/>
</dbReference>
<evidence type="ECO:0000259" key="3">
    <source>
        <dbReference type="PROSITE" id="PS51762"/>
    </source>
</evidence>
<name>A0A132BBX1_MOLSC</name>
<dbReference type="InParanoid" id="A0A132BBX1"/>
<feature type="domain" description="GH16" evidence="3">
    <location>
        <begin position="60"/>
        <end position="291"/>
    </location>
</feature>
<keyword evidence="1" id="KW-1133">Transmembrane helix</keyword>
<feature type="chain" id="PRO_5007288103" evidence="2">
    <location>
        <begin position="22"/>
        <end position="373"/>
    </location>
</feature>
<sequence length="373" mass="40917">MSVTNMLLFTIACLAVRSALAFCECGYATSISVNGTLTSYVFTDLIESDFVHIQDVASDTDWSRQNYSVTALAARGPYGMQFSLDNIVSNPLPNASTWSGPGTKGADPGVQLQVSGGVPKDGYIVGAQMNSNRQDLRYGTFRALMKLPSVNGTCSSFFWYFNNSQEIDMELLSSEFQPNPNNTYLINLVDQSLASVQRGYAIPGTEYMVADLPFDPADGYHEYRIDFIPGLIIYYADEQVIGTLNGSIPSMPGHMILTHWSNGDPTWSGGPPATEAVLAIAGVRAYFNSSDPERQAQATKRCTDPTASDSICYVPDYYPNNSLFTEYFSNEPNKTNNQTIYGKKSAADHNDTPPILQIVIFIVLTMILFAMIL</sequence>
<evidence type="ECO:0000256" key="1">
    <source>
        <dbReference type="SAM" id="Phobius"/>
    </source>
</evidence>
<dbReference type="OrthoDB" id="25131at2759"/>
<organism evidence="4 5">
    <name type="scientific">Mollisia scopiformis</name>
    <name type="common">Conifer needle endophyte fungus</name>
    <name type="synonym">Phialocephala scopiformis</name>
    <dbReference type="NCBI Taxonomy" id="149040"/>
    <lineage>
        <taxon>Eukaryota</taxon>
        <taxon>Fungi</taxon>
        <taxon>Dikarya</taxon>
        <taxon>Ascomycota</taxon>
        <taxon>Pezizomycotina</taxon>
        <taxon>Leotiomycetes</taxon>
        <taxon>Helotiales</taxon>
        <taxon>Mollisiaceae</taxon>
        <taxon>Mollisia</taxon>
    </lineage>
</organism>
<dbReference type="PANTHER" id="PTHR38121:SF5">
    <property type="entry name" value="GH16 DOMAIN-CONTAINING PROTEIN"/>
    <property type="match status" value="1"/>
</dbReference>
<dbReference type="GO" id="GO:0004553">
    <property type="term" value="F:hydrolase activity, hydrolyzing O-glycosyl compounds"/>
    <property type="evidence" value="ECO:0007669"/>
    <property type="project" value="InterPro"/>
</dbReference>
<dbReference type="SUPFAM" id="SSF49899">
    <property type="entry name" value="Concanavalin A-like lectins/glucanases"/>
    <property type="match status" value="1"/>
</dbReference>
<dbReference type="InterPro" id="IPR000757">
    <property type="entry name" value="Beta-glucanase-like"/>
</dbReference>
<accession>A0A132BBX1</accession>
<dbReference type="EMBL" id="KQ947430">
    <property type="protein sequence ID" value="KUJ09920.1"/>
    <property type="molecule type" value="Genomic_DNA"/>
</dbReference>
<keyword evidence="1" id="KW-0472">Membrane</keyword>
<evidence type="ECO:0000313" key="5">
    <source>
        <dbReference type="Proteomes" id="UP000070700"/>
    </source>
</evidence>